<dbReference type="PANTHER" id="PTHR43767:SF1">
    <property type="entry name" value="NONRIBOSOMAL PEPTIDE SYNTHASE PES1 (EUROFUNG)-RELATED"/>
    <property type="match status" value="1"/>
</dbReference>
<dbReference type="EMBL" id="MK061747">
    <property type="protein sequence ID" value="AZG02878.1"/>
    <property type="molecule type" value="Genomic_DNA"/>
</dbReference>
<dbReference type="GO" id="GO:0005524">
    <property type="term" value="F:ATP binding"/>
    <property type="evidence" value="ECO:0007669"/>
    <property type="project" value="UniProtKB-KW"/>
</dbReference>
<dbReference type="InterPro" id="IPR025110">
    <property type="entry name" value="AMP-bd_C"/>
</dbReference>
<dbReference type="InterPro" id="IPR050237">
    <property type="entry name" value="ATP-dep_AMP-bd_enzyme"/>
</dbReference>
<keyword evidence="1 6" id="KW-0436">Ligase</keyword>
<dbReference type="SUPFAM" id="SSF56801">
    <property type="entry name" value="Acetyl-CoA synthetase-like"/>
    <property type="match status" value="1"/>
</dbReference>
<dbReference type="Gene3D" id="2.30.38.10">
    <property type="entry name" value="Luciferase, Domain 3"/>
    <property type="match status" value="1"/>
</dbReference>
<proteinExistence type="predicted"/>
<dbReference type="InterPro" id="IPR000873">
    <property type="entry name" value="AMP-dep_synth/lig_dom"/>
</dbReference>
<dbReference type="AlphaFoldDB" id="A0A3G8G7J9"/>
<protein>
    <submittedName>
        <fullName evidence="6">2,3-dihydroxybenzoate-AMP ligase</fullName>
    </submittedName>
</protein>
<name>A0A3G8G7J9_STROV</name>
<organism evidence="6">
    <name type="scientific">Streptomyces olivaceus</name>
    <dbReference type="NCBI Taxonomy" id="47716"/>
    <lineage>
        <taxon>Bacteria</taxon>
        <taxon>Bacillati</taxon>
        <taxon>Actinomycetota</taxon>
        <taxon>Actinomycetes</taxon>
        <taxon>Kitasatosporales</taxon>
        <taxon>Streptomycetaceae</taxon>
        <taxon>Streptomyces</taxon>
    </lineage>
</organism>
<evidence type="ECO:0000313" key="6">
    <source>
        <dbReference type="EMBL" id="AZG02878.1"/>
    </source>
</evidence>
<dbReference type="Gene3D" id="3.40.50.980">
    <property type="match status" value="2"/>
</dbReference>
<sequence>MRRAGDCGSPVSGHPDGTVLAGCTGWPDETAEAYRASGYWRGESLTSLLRSWARAYGERTSLVHGERRISYADLDALVDRSAAGFRAHGITPGDRVVLQLPNVPEFVVVYFALLRAGAHPVFALAAHRANEIRHLCRVSGAVGHVIPKRHLGFDFEAMAEQVQTDTPELRSVFVLTSDEEVADGFVPLSEVDADPVDLPEPDASDVAFFLLSGGTTAMPKLIPRTHDDYAYQIRASAQVCRLSEEDVCLAVLPIEFNFPWGCPGVLGTLDVGGTVVLAGEAVAEDCFALVEREGVTFTSLVPTLARLWVDEARWTRRDLSSLRLIQVGGARLTPQLAARVQPALGCRLQQVFGMAEGLLCFTRDTDDDDTVVTTQGSPMSPGDEIRVVDDADQEVPVGRPGHLLVRGPYTLRGYFRAPEHNAHAFTDDGYYRTGDIVRHTAEGNLVVEGRAKDVIIRGGDKISAAEIEELLLDHLDVVQAAVVGLPDELLGERTCAVLVAAADNRPDLPQVKRALHARGVADYKLPDRVAYVDALPLTPLGKVDKKALAARVAVTASSGKGLCT</sequence>
<feature type="domain" description="AMP-dependent synthetase/ligase" evidence="4">
    <location>
        <begin position="50"/>
        <end position="415"/>
    </location>
</feature>
<dbReference type="Gene3D" id="3.30.300.30">
    <property type="match status" value="1"/>
</dbReference>
<reference evidence="6" key="1">
    <citation type="journal article" date="2018" name="Org. Lett.">
        <title>Genome Mining for Mycemycin: Discovery and Elucidation of Related Methylation and Chlorination Biosynthetic Chemistries.</title>
        <authorList>
            <person name="Zhang C."/>
            <person name="Yang Z."/>
            <person name="Qin X."/>
            <person name="Ma J."/>
            <person name="Sun C."/>
            <person name="Huang H."/>
            <person name="Li Q."/>
            <person name="Ju J."/>
        </authorList>
    </citation>
    <scope>NUCLEOTIDE SEQUENCE</scope>
    <source>
        <strain evidence="6">SCSIO T05</strain>
    </source>
</reference>
<keyword evidence="3" id="KW-0067">ATP-binding</keyword>
<dbReference type="Pfam" id="PF13193">
    <property type="entry name" value="AMP-binding_C"/>
    <property type="match status" value="1"/>
</dbReference>
<evidence type="ECO:0000259" key="5">
    <source>
        <dbReference type="Pfam" id="PF13193"/>
    </source>
</evidence>
<evidence type="ECO:0000256" key="2">
    <source>
        <dbReference type="ARBA" id="ARBA00022741"/>
    </source>
</evidence>
<dbReference type="InterPro" id="IPR045851">
    <property type="entry name" value="AMP-bd_C_sf"/>
</dbReference>
<dbReference type="FunFam" id="2.30.38.10:FF:000003">
    <property type="entry name" value="Vibriobactin-specific 2,3-dihydroxybenzoate-AMP ligase"/>
    <property type="match status" value="1"/>
</dbReference>
<feature type="domain" description="AMP-binding enzyme C-terminal" evidence="5">
    <location>
        <begin position="466"/>
        <end position="542"/>
    </location>
</feature>
<keyword evidence="2" id="KW-0547">Nucleotide-binding</keyword>
<accession>A0A3G8G7J9</accession>
<evidence type="ECO:0000256" key="1">
    <source>
        <dbReference type="ARBA" id="ARBA00022598"/>
    </source>
</evidence>
<dbReference type="PANTHER" id="PTHR43767">
    <property type="entry name" value="LONG-CHAIN-FATTY-ACID--COA LIGASE"/>
    <property type="match status" value="1"/>
</dbReference>
<evidence type="ECO:0000256" key="3">
    <source>
        <dbReference type="ARBA" id="ARBA00022840"/>
    </source>
</evidence>
<dbReference type="Pfam" id="PF00501">
    <property type="entry name" value="AMP-binding"/>
    <property type="match status" value="1"/>
</dbReference>
<dbReference type="GO" id="GO:0016878">
    <property type="term" value="F:acid-thiol ligase activity"/>
    <property type="evidence" value="ECO:0007669"/>
    <property type="project" value="UniProtKB-ARBA"/>
</dbReference>
<evidence type="ECO:0000259" key="4">
    <source>
        <dbReference type="Pfam" id="PF00501"/>
    </source>
</evidence>